<proteinExistence type="predicted"/>
<organism evidence="2 3">
    <name type="scientific">Heterorhabditis bacteriophora</name>
    <name type="common">Entomopathogenic nematode worm</name>
    <dbReference type="NCBI Taxonomy" id="37862"/>
    <lineage>
        <taxon>Eukaryota</taxon>
        <taxon>Metazoa</taxon>
        <taxon>Ecdysozoa</taxon>
        <taxon>Nematoda</taxon>
        <taxon>Chromadorea</taxon>
        <taxon>Rhabditida</taxon>
        <taxon>Rhabditina</taxon>
        <taxon>Rhabditomorpha</taxon>
        <taxon>Strongyloidea</taxon>
        <taxon>Heterorhabditidae</taxon>
        <taxon>Heterorhabditis</taxon>
    </lineage>
</organism>
<evidence type="ECO:0000256" key="1">
    <source>
        <dbReference type="PROSITE-ProRule" id="PRU00221"/>
    </source>
</evidence>
<dbReference type="InterPro" id="IPR015943">
    <property type="entry name" value="WD40/YVTN_repeat-like_dom_sf"/>
</dbReference>
<dbReference type="SUPFAM" id="SSF50978">
    <property type="entry name" value="WD40 repeat-like"/>
    <property type="match status" value="1"/>
</dbReference>
<keyword evidence="1" id="KW-0853">WD repeat</keyword>
<dbReference type="PROSITE" id="PS50082">
    <property type="entry name" value="WD_REPEATS_2"/>
    <property type="match status" value="1"/>
</dbReference>
<protein>
    <submittedName>
        <fullName evidence="3">WD_REPEATS_REGION domain-containing protein</fullName>
    </submittedName>
</protein>
<name>A0A1I7WYV3_HETBA</name>
<sequence length="66" mass="7350">MKLNTHNVSHMVCAKTFSENTMKINSIDYSADGMSMITSSDDDSIFIYNMQNGTRARNVSLSIVGR</sequence>
<dbReference type="Proteomes" id="UP000095283">
    <property type="component" value="Unplaced"/>
</dbReference>
<dbReference type="WBParaSite" id="Hba_10445">
    <property type="protein sequence ID" value="Hba_10445"/>
    <property type="gene ID" value="Hba_10445"/>
</dbReference>
<accession>A0A1I7WYV3</accession>
<dbReference type="InterPro" id="IPR036322">
    <property type="entry name" value="WD40_repeat_dom_sf"/>
</dbReference>
<evidence type="ECO:0000313" key="2">
    <source>
        <dbReference type="Proteomes" id="UP000095283"/>
    </source>
</evidence>
<dbReference type="AlphaFoldDB" id="A0A1I7WYV3"/>
<dbReference type="SMART" id="SM00320">
    <property type="entry name" value="WD40"/>
    <property type="match status" value="1"/>
</dbReference>
<feature type="repeat" description="WD" evidence="1">
    <location>
        <begin position="17"/>
        <end position="58"/>
    </location>
</feature>
<dbReference type="InterPro" id="IPR001680">
    <property type="entry name" value="WD40_rpt"/>
</dbReference>
<dbReference type="Gene3D" id="2.130.10.10">
    <property type="entry name" value="YVTN repeat-like/Quinoprotein amine dehydrogenase"/>
    <property type="match status" value="1"/>
</dbReference>
<keyword evidence="2" id="KW-1185">Reference proteome</keyword>
<reference evidence="3" key="1">
    <citation type="submission" date="2016-11" db="UniProtKB">
        <authorList>
            <consortium name="WormBaseParasite"/>
        </authorList>
    </citation>
    <scope>IDENTIFICATION</scope>
</reference>
<evidence type="ECO:0000313" key="3">
    <source>
        <dbReference type="WBParaSite" id="Hba_10445"/>
    </source>
</evidence>